<dbReference type="SUPFAM" id="SSF52540">
    <property type="entry name" value="P-loop containing nucleoside triphosphate hydrolases"/>
    <property type="match status" value="2"/>
</dbReference>
<accession>A0A9W4RU62</accession>
<protein>
    <recommendedName>
        <fullName evidence="2">AAA+ ATPase domain-containing protein</fullName>
    </recommendedName>
</protein>
<dbReference type="Pfam" id="PF00004">
    <property type="entry name" value="AAA"/>
    <property type="match status" value="1"/>
</dbReference>
<feature type="compositionally biased region" description="Basic and acidic residues" evidence="1">
    <location>
        <begin position="23"/>
        <end position="37"/>
    </location>
</feature>
<dbReference type="GO" id="GO:0016887">
    <property type="term" value="F:ATP hydrolysis activity"/>
    <property type="evidence" value="ECO:0007669"/>
    <property type="project" value="InterPro"/>
</dbReference>
<feature type="region of interest" description="Disordered" evidence="1">
    <location>
        <begin position="593"/>
        <end position="647"/>
    </location>
</feature>
<dbReference type="InterPro" id="IPR027417">
    <property type="entry name" value="P-loop_NTPase"/>
</dbReference>
<dbReference type="InterPro" id="IPR050773">
    <property type="entry name" value="CbxX/CfxQ_RuBisCO_ESX"/>
</dbReference>
<dbReference type="GO" id="GO:0005524">
    <property type="term" value="F:ATP binding"/>
    <property type="evidence" value="ECO:0007669"/>
    <property type="project" value="InterPro"/>
</dbReference>
<name>A0A9W4RU62_9PEZI</name>
<evidence type="ECO:0000313" key="3">
    <source>
        <dbReference type="EMBL" id="CAI0647351.1"/>
    </source>
</evidence>
<organism evidence="3 4">
    <name type="scientific">Colletotrichum noveboracense</name>
    <dbReference type="NCBI Taxonomy" id="2664923"/>
    <lineage>
        <taxon>Eukaryota</taxon>
        <taxon>Fungi</taxon>
        <taxon>Dikarya</taxon>
        <taxon>Ascomycota</taxon>
        <taxon>Pezizomycotina</taxon>
        <taxon>Sordariomycetes</taxon>
        <taxon>Hypocreomycetidae</taxon>
        <taxon>Glomerellales</taxon>
        <taxon>Glomerellaceae</taxon>
        <taxon>Colletotrichum</taxon>
        <taxon>Colletotrichum gloeosporioides species complex</taxon>
    </lineage>
</organism>
<dbReference type="SUPFAM" id="SSF53335">
    <property type="entry name" value="S-adenosyl-L-methionine-dependent methyltransferases"/>
    <property type="match status" value="1"/>
</dbReference>
<feature type="compositionally biased region" description="Acidic residues" evidence="1">
    <location>
        <begin position="609"/>
        <end position="630"/>
    </location>
</feature>
<proteinExistence type="predicted"/>
<reference evidence="3" key="1">
    <citation type="submission" date="2022-08" db="EMBL/GenBank/DDBJ databases">
        <authorList>
            <person name="Giroux E."/>
            <person name="Giroux E."/>
        </authorList>
    </citation>
    <scope>NUCLEOTIDE SEQUENCE</scope>
    <source>
        <strain evidence="3">H1091258</strain>
    </source>
</reference>
<comment type="caution">
    <text evidence="3">The sequence shown here is derived from an EMBL/GenBank/DDBJ whole genome shotgun (WGS) entry which is preliminary data.</text>
</comment>
<dbReference type="AlphaFoldDB" id="A0A9W4RU62"/>
<dbReference type="PANTHER" id="PTHR43392">
    <property type="entry name" value="AAA-TYPE ATPASE FAMILY PROTEIN / ANKYRIN REPEAT FAMILY PROTEIN"/>
    <property type="match status" value="1"/>
</dbReference>
<feature type="region of interest" description="Disordered" evidence="1">
    <location>
        <begin position="414"/>
        <end position="449"/>
    </location>
</feature>
<dbReference type="Gene3D" id="1.10.8.60">
    <property type="match status" value="1"/>
</dbReference>
<dbReference type="InterPro" id="IPR029063">
    <property type="entry name" value="SAM-dependent_MTases_sf"/>
</dbReference>
<gene>
    <name evidence="3" type="ORF">CGXH109_LOCUS64839</name>
</gene>
<keyword evidence="4" id="KW-1185">Reference proteome</keyword>
<dbReference type="Proteomes" id="UP001152533">
    <property type="component" value="Unassembled WGS sequence"/>
</dbReference>
<feature type="compositionally biased region" description="Basic and acidic residues" evidence="1">
    <location>
        <begin position="631"/>
        <end position="641"/>
    </location>
</feature>
<feature type="region of interest" description="Disordered" evidence="1">
    <location>
        <begin position="1"/>
        <end position="50"/>
    </location>
</feature>
<dbReference type="InterPro" id="IPR003593">
    <property type="entry name" value="AAA+_ATPase"/>
</dbReference>
<dbReference type="EMBL" id="CAMGZC010000426">
    <property type="protein sequence ID" value="CAI0647351.1"/>
    <property type="molecule type" value="Genomic_DNA"/>
</dbReference>
<feature type="compositionally biased region" description="Low complexity" evidence="1">
    <location>
        <begin position="41"/>
        <end position="50"/>
    </location>
</feature>
<evidence type="ECO:0000259" key="2">
    <source>
        <dbReference type="SMART" id="SM00382"/>
    </source>
</evidence>
<dbReference type="Gene3D" id="3.40.50.150">
    <property type="entry name" value="Vaccinia Virus protein VP39"/>
    <property type="match status" value="1"/>
</dbReference>
<dbReference type="Gene3D" id="3.40.50.300">
    <property type="entry name" value="P-loop containing nucleotide triphosphate hydrolases"/>
    <property type="match status" value="2"/>
</dbReference>
<dbReference type="PANTHER" id="PTHR43392:SF2">
    <property type="entry name" value="AAA-TYPE ATPASE FAMILY PROTEIN _ ANKYRIN REPEAT FAMILY PROTEIN"/>
    <property type="match status" value="1"/>
</dbReference>
<dbReference type="InterPro" id="IPR003959">
    <property type="entry name" value="ATPase_AAA_core"/>
</dbReference>
<dbReference type="CDD" id="cd02440">
    <property type="entry name" value="AdoMet_MTases"/>
    <property type="match status" value="1"/>
</dbReference>
<dbReference type="Pfam" id="PF13489">
    <property type="entry name" value="Methyltransf_23"/>
    <property type="match status" value="1"/>
</dbReference>
<dbReference type="SMART" id="SM00382">
    <property type="entry name" value="AAA"/>
    <property type="match status" value="1"/>
</dbReference>
<feature type="compositionally biased region" description="Basic and acidic residues" evidence="1">
    <location>
        <begin position="421"/>
        <end position="437"/>
    </location>
</feature>
<sequence>MADNQTTTKDAGSPAPVGPALEAEPRNDNVAKDDASDRAPSVVSSSTSLSSSILQHRLENGRTYHIYKDGKYLFPNDERENERLDLQHNLYLLTLDYKLGLAPPNEKDSGVKRALDIGTGTGLWAIEFADEHPEAEVLGVDLTPVQNRLYFLTLIPIEFICSHVISVPPNVKFEVDDIEQSWAYGEPFDYVHIRGMTSSISDWPAFLEKVYNGIAPGGYMELFEGHARTQSDDGSLTPEHSMWQWADKLDKCCKILGRPFVHVPSLVPMLKEAGFVDVKIVPFKWPVGPWAKDPHYKELGEWAFANALEGLEAWTIAAFTRALKWSYAEVQTLLSEVRKDMNDRSIHHYTPIKTPPIEVSLILINQNPQVSGASIYDHVVKNWKRPLVVVMLDCVGIWIHVRLHNSVFSSLSLLKPTPNNEKQKNSIEMSESNKESQSDESSTCGSSPEVVTIGISDQEQQTDEDVATWPENVPQWAEFTFSGMKPEDIDDDSPSRLEWLRQKQEENEKNVHLDQLMIMVGLENVKAHFLAVKARVKASKQTGDEHQKLRLHLVLHGNDGTGKKSIAQLYAQFLYSIGAVAEQTFARTSRYRLTSRDRQTSGPRHHFDDDEDCDRDDTDDDGDDDDYSEEPDSRSTPDSQKDPAVIFYDTSDSCPNTGIVNNAIGDAETSVVIISCREKALLDFIDKSEKALQELPVPLTLPDYSDDELRQLLVRMMQKRGFSISGGFEDGSLRALARRMAQERKSSQQRWSVFDYLQQELDEACKRRARRLQADYMRWFDNLTNSDSQSSGLSARQKDGEMDATEAPKVLDVIDKQNMVFMPQDLLGSEPKDARIHNASWKKLQTMIGLNKVKSEIGNTHRLLSDQLSTLFLGPPGVGKTTVAALYGQILIDLGLLTGTKVMVRNPSDLIGRYLGQSEQMTQDILSQARGNVLIIDDAHMLYLGANGGGNKTDVYRTAVLDTIVANVFADPENRCIILVGYDYEMGQLFNNCNPGLQRRFPKETALHFDPYSEDELC</sequence>
<dbReference type="CDD" id="cd00009">
    <property type="entry name" value="AAA"/>
    <property type="match status" value="1"/>
</dbReference>
<feature type="compositionally biased region" description="Polar residues" evidence="1">
    <location>
        <begin position="1"/>
        <end position="10"/>
    </location>
</feature>
<feature type="domain" description="AAA+ ATPase" evidence="2">
    <location>
        <begin position="866"/>
        <end position="985"/>
    </location>
</feature>
<evidence type="ECO:0000313" key="4">
    <source>
        <dbReference type="Proteomes" id="UP001152533"/>
    </source>
</evidence>
<evidence type="ECO:0000256" key="1">
    <source>
        <dbReference type="SAM" id="MobiDB-lite"/>
    </source>
</evidence>